<accession>A0A076ERW2</accession>
<dbReference type="eggNOG" id="COG2049">
    <property type="taxonomic scope" value="Bacteria"/>
</dbReference>
<dbReference type="PANTHER" id="PTHR34698">
    <property type="entry name" value="5-OXOPROLINASE SUBUNIT B"/>
    <property type="match status" value="1"/>
</dbReference>
<dbReference type="InterPro" id="IPR003833">
    <property type="entry name" value="CT_C_D"/>
</dbReference>
<proteinExistence type="predicted"/>
<protein>
    <submittedName>
        <fullName evidence="5">Allophanate hydrolase</fullName>
    </submittedName>
</protein>
<evidence type="ECO:0000313" key="6">
    <source>
        <dbReference type="Proteomes" id="UP000028488"/>
    </source>
</evidence>
<evidence type="ECO:0000259" key="4">
    <source>
        <dbReference type="SMART" id="SM00796"/>
    </source>
</evidence>
<dbReference type="SMART" id="SM00796">
    <property type="entry name" value="AHS1"/>
    <property type="match status" value="1"/>
</dbReference>
<dbReference type="AlphaFoldDB" id="A0A076ERW2"/>
<dbReference type="GO" id="GO:0005524">
    <property type="term" value="F:ATP binding"/>
    <property type="evidence" value="ECO:0007669"/>
    <property type="project" value="UniProtKB-KW"/>
</dbReference>
<reference evidence="5 6" key="1">
    <citation type="submission" date="2014-07" db="EMBL/GenBank/DDBJ databases">
        <title>Genome Sequence of Rhodococcus opacus Strain R7, a Biodegrader of Mono- and Polycyclic Aromatic Hydrocarbons.</title>
        <authorList>
            <person name="Di Gennaro P."/>
            <person name="Zampolli J."/>
            <person name="Presti I."/>
            <person name="Cappelletti M."/>
            <person name="D'Ursi P."/>
            <person name="Orro A."/>
            <person name="Mezzelani A."/>
            <person name="Milanesi L."/>
        </authorList>
    </citation>
    <scope>NUCLEOTIDE SEQUENCE [LARGE SCALE GENOMIC DNA]</scope>
    <source>
        <strain evidence="5 6">R7</strain>
    </source>
</reference>
<dbReference type="GO" id="GO:0016787">
    <property type="term" value="F:hydrolase activity"/>
    <property type="evidence" value="ECO:0007669"/>
    <property type="project" value="UniProtKB-KW"/>
</dbReference>
<dbReference type="InterPro" id="IPR010016">
    <property type="entry name" value="PxpB"/>
</dbReference>
<gene>
    <name evidence="5" type="ORF">EP51_25920</name>
</gene>
<sequence>MSGVTCIRPRREFVLSDCGDSAVRLTSLSPDAEERWQVVHTVAAALAARGDDVAVTGIIPTYDALLVEFDCGATTHDAIRAHVERLIELPADAATRGPRQFEIPVVYGGEFGPDLDDVAAHLELSPAEVIRLHGAGPLTMRCFGSPGGAPMLDGPAFPRPVPRRTIPRPHVPAGAVAVAGRQAVVSARPAPGGWPVIGRTPLTIVDPATDPLSDFRPGDTFLFVPITAAEWSTYEGVRHG</sequence>
<evidence type="ECO:0000256" key="1">
    <source>
        <dbReference type="ARBA" id="ARBA00022741"/>
    </source>
</evidence>
<dbReference type="RefSeq" id="WP_128640773.1">
    <property type="nucleotide sequence ID" value="NZ_CP008947.1"/>
</dbReference>
<dbReference type="Gene3D" id="2.40.100.10">
    <property type="entry name" value="Cyclophilin-like"/>
    <property type="match status" value="1"/>
</dbReference>
<keyword evidence="3" id="KW-0067">ATP-binding</keyword>
<keyword evidence="1" id="KW-0547">Nucleotide-binding</keyword>
<keyword evidence="2 5" id="KW-0378">Hydrolase</keyword>
<dbReference type="SUPFAM" id="SSF160467">
    <property type="entry name" value="PH0987 N-terminal domain-like"/>
    <property type="match status" value="1"/>
</dbReference>
<evidence type="ECO:0000256" key="3">
    <source>
        <dbReference type="ARBA" id="ARBA00022840"/>
    </source>
</evidence>
<organism evidence="5 6">
    <name type="scientific">Rhodococcus opacus</name>
    <name type="common">Nocardia opaca</name>
    <dbReference type="NCBI Taxonomy" id="37919"/>
    <lineage>
        <taxon>Bacteria</taxon>
        <taxon>Bacillati</taxon>
        <taxon>Actinomycetota</taxon>
        <taxon>Actinomycetes</taxon>
        <taxon>Mycobacteriales</taxon>
        <taxon>Nocardiaceae</taxon>
        <taxon>Rhodococcus</taxon>
    </lineage>
</organism>
<name>A0A076ERW2_RHOOP</name>
<dbReference type="Proteomes" id="UP000028488">
    <property type="component" value="Chromosome"/>
</dbReference>
<evidence type="ECO:0000313" key="5">
    <source>
        <dbReference type="EMBL" id="AII07888.1"/>
    </source>
</evidence>
<evidence type="ECO:0000256" key="2">
    <source>
        <dbReference type="ARBA" id="ARBA00022801"/>
    </source>
</evidence>
<dbReference type="Pfam" id="PF02682">
    <property type="entry name" value="CT_C_D"/>
    <property type="match status" value="1"/>
</dbReference>
<dbReference type="Gene3D" id="3.30.1360.40">
    <property type="match status" value="1"/>
</dbReference>
<dbReference type="InterPro" id="IPR029000">
    <property type="entry name" value="Cyclophilin-like_dom_sf"/>
</dbReference>
<dbReference type="PANTHER" id="PTHR34698:SF2">
    <property type="entry name" value="5-OXOPROLINASE SUBUNIT B"/>
    <property type="match status" value="1"/>
</dbReference>
<dbReference type="EMBL" id="CP008947">
    <property type="protein sequence ID" value="AII07888.1"/>
    <property type="molecule type" value="Genomic_DNA"/>
</dbReference>
<dbReference type="SUPFAM" id="SSF50891">
    <property type="entry name" value="Cyclophilin-like"/>
    <property type="match status" value="1"/>
</dbReference>
<feature type="domain" description="Carboxyltransferase" evidence="4">
    <location>
        <begin position="13"/>
        <end position="215"/>
    </location>
</feature>